<name>A0A7G7FE31_MACNP</name>
<evidence type="ECO:0000259" key="2">
    <source>
        <dbReference type="Pfam" id="PF00095"/>
    </source>
</evidence>
<protein>
    <submittedName>
        <fullName evidence="3">Carcinin isoform 2</fullName>
    </submittedName>
</protein>
<dbReference type="AlphaFoldDB" id="A0A7G7FE31"/>
<dbReference type="EMBL" id="MT757672">
    <property type="protein sequence ID" value="QNF22598.1"/>
    <property type="molecule type" value="mRNA"/>
</dbReference>
<dbReference type="Pfam" id="PF00095">
    <property type="entry name" value="WAP"/>
    <property type="match status" value="1"/>
</dbReference>
<dbReference type="InterPro" id="IPR008197">
    <property type="entry name" value="WAP_dom"/>
</dbReference>
<feature type="signal peptide" evidence="1">
    <location>
        <begin position="1"/>
        <end position="18"/>
    </location>
</feature>
<dbReference type="GO" id="GO:0030414">
    <property type="term" value="F:peptidase inhibitor activity"/>
    <property type="evidence" value="ECO:0007669"/>
    <property type="project" value="InterPro"/>
</dbReference>
<dbReference type="PROSITE" id="PS51257">
    <property type="entry name" value="PROKAR_LIPOPROTEIN"/>
    <property type="match status" value="1"/>
</dbReference>
<sequence>MQGVKFLVLLVAVSSASACKYFCRKPGTFEYECCDNGNPYFTSDEPVTDDVEEKETVVIEADPAPAPAKEQAVVAEAATEVVPESEKKFVTFPPSNCYYYCAYDGKVYCCGDVSQPIPESHANHDGQCPTEEEQTCKSTGVYLISKKYNAKTSGAIRLASGPAKEQLTCASDGYCQEDEKCCPSHCARKHICLKALPEDDLE</sequence>
<feature type="chain" id="PRO_5028866514" evidence="1">
    <location>
        <begin position="19"/>
        <end position="202"/>
    </location>
</feature>
<evidence type="ECO:0000313" key="3">
    <source>
        <dbReference type="EMBL" id="QNF22598.1"/>
    </source>
</evidence>
<keyword evidence="1" id="KW-0732">Signal</keyword>
<evidence type="ECO:0000256" key="1">
    <source>
        <dbReference type="SAM" id="SignalP"/>
    </source>
</evidence>
<reference evidence="3" key="1">
    <citation type="journal article" date="2020" name="Fish Shellfish">
        <title>Identification of two carcinin isoforms (MnCarc1 and MnCarc2) and their function in the antimicrobial immunity of Macrobrachium nipponense.</title>
        <authorList>
            <person name="Dai X."/>
            <person name="Wang K."/>
            <person name="Zhang R."/>
            <person name="Zhang C."/>
            <person name="Cao X."/>
            <person name="Huang X."/>
            <person name="Zhang Y."/>
            <person name="Ren Q."/>
        </authorList>
    </citation>
    <scope>NUCLEOTIDE SEQUENCE</scope>
</reference>
<organism evidence="3">
    <name type="scientific">Macrobrachium nipponense</name>
    <name type="common">Oriental river shrimp</name>
    <name type="synonym">Palaemon nipponensis</name>
    <dbReference type="NCBI Taxonomy" id="159736"/>
    <lineage>
        <taxon>Eukaryota</taxon>
        <taxon>Metazoa</taxon>
        <taxon>Ecdysozoa</taxon>
        <taxon>Arthropoda</taxon>
        <taxon>Crustacea</taxon>
        <taxon>Multicrustacea</taxon>
        <taxon>Malacostraca</taxon>
        <taxon>Eumalacostraca</taxon>
        <taxon>Eucarida</taxon>
        <taxon>Decapoda</taxon>
        <taxon>Pleocyemata</taxon>
        <taxon>Caridea</taxon>
        <taxon>Palaemonoidea</taxon>
        <taxon>Palaemonidae</taxon>
        <taxon>Macrobrachium</taxon>
    </lineage>
</organism>
<feature type="domain" description="WAP" evidence="2">
    <location>
        <begin position="168"/>
        <end position="193"/>
    </location>
</feature>
<dbReference type="GO" id="GO:0005576">
    <property type="term" value="C:extracellular region"/>
    <property type="evidence" value="ECO:0007669"/>
    <property type="project" value="InterPro"/>
</dbReference>
<proteinExistence type="evidence at transcript level"/>
<accession>A0A7G7FE31</accession>